<evidence type="ECO:0000313" key="8">
    <source>
        <dbReference type="Proteomes" id="UP001446871"/>
    </source>
</evidence>
<dbReference type="Gene3D" id="3.40.50.720">
    <property type="entry name" value="NAD(P)-binding Rossmann-like Domain"/>
    <property type="match status" value="1"/>
</dbReference>
<keyword evidence="2" id="KW-0521">NADP</keyword>
<gene>
    <name evidence="7" type="ORF">PG996_015845</name>
</gene>
<dbReference type="InterPro" id="IPR002347">
    <property type="entry name" value="SDR_fam"/>
</dbReference>
<evidence type="ECO:0000259" key="6">
    <source>
        <dbReference type="SMART" id="SM00822"/>
    </source>
</evidence>
<comment type="similarity">
    <text evidence="1 4">Belongs to the short-chain dehydrogenases/reductases (SDR) family.</text>
</comment>
<sequence>MDGPPGESPSQQQPPPPPPRKTTVLLTGCSEGGIGFALAQEYHRRGCRVIATARSPAKMLKLKALNTTTDADSLTLLQLDVTDPASIRAAVQAVTDLLAKDGTSSLDILVNNAGNGYQKPLLDADLDEGKRLFDVNVWGLLAVTQAFAPLLVASAAAGQRPRVVNIGSVVGVMPVPWQGIYNASKHAVAGINDAMRLEFRPLGIDVVHVVTGGIVTNFYDNSVTTGTQLAPNSIYAPIAAEIEKGVEGGRAKELQGTPVDEYARSVVAKTLRNNPPLSIFKGSMATLVWLGARLGWEWGNDRFIEWLWGMFPLRSIFQAATSKKQL</sequence>
<organism evidence="7 8">
    <name type="scientific">Apiospora saccharicola</name>
    <dbReference type="NCBI Taxonomy" id="335842"/>
    <lineage>
        <taxon>Eukaryota</taxon>
        <taxon>Fungi</taxon>
        <taxon>Dikarya</taxon>
        <taxon>Ascomycota</taxon>
        <taxon>Pezizomycotina</taxon>
        <taxon>Sordariomycetes</taxon>
        <taxon>Xylariomycetidae</taxon>
        <taxon>Amphisphaeriales</taxon>
        <taxon>Apiosporaceae</taxon>
        <taxon>Apiospora</taxon>
    </lineage>
</organism>
<dbReference type="PANTHER" id="PTHR44169:SF6">
    <property type="entry name" value="NADPH-DEPENDENT 1-ACYLDIHYDROXYACETONE PHOSPHATE REDUCTASE"/>
    <property type="match status" value="1"/>
</dbReference>
<accession>A0ABR1TPJ0</accession>
<comment type="caution">
    <text evidence="7">The sequence shown here is derived from an EMBL/GenBank/DDBJ whole genome shotgun (WGS) entry which is preliminary data.</text>
</comment>
<evidence type="ECO:0000256" key="2">
    <source>
        <dbReference type="ARBA" id="ARBA00022857"/>
    </source>
</evidence>
<dbReference type="PROSITE" id="PS00061">
    <property type="entry name" value="ADH_SHORT"/>
    <property type="match status" value="1"/>
</dbReference>
<dbReference type="EMBL" id="JAQQWM010000009">
    <property type="protein sequence ID" value="KAK8047781.1"/>
    <property type="molecule type" value="Genomic_DNA"/>
</dbReference>
<keyword evidence="8" id="KW-1185">Reference proteome</keyword>
<keyword evidence="3" id="KW-0560">Oxidoreductase</keyword>
<dbReference type="PRINTS" id="PR00080">
    <property type="entry name" value="SDRFAMILY"/>
</dbReference>
<feature type="compositionally biased region" description="Low complexity" evidence="5">
    <location>
        <begin position="1"/>
        <end position="11"/>
    </location>
</feature>
<evidence type="ECO:0000256" key="3">
    <source>
        <dbReference type="ARBA" id="ARBA00023002"/>
    </source>
</evidence>
<evidence type="ECO:0000256" key="1">
    <source>
        <dbReference type="ARBA" id="ARBA00006484"/>
    </source>
</evidence>
<dbReference type="InterPro" id="IPR057326">
    <property type="entry name" value="KR_dom"/>
</dbReference>
<dbReference type="SUPFAM" id="SSF51735">
    <property type="entry name" value="NAD(P)-binding Rossmann-fold domains"/>
    <property type="match status" value="1"/>
</dbReference>
<name>A0ABR1TPJ0_9PEZI</name>
<dbReference type="SMART" id="SM00822">
    <property type="entry name" value="PKS_KR"/>
    <property type="match status" value="1"/>
</dbReference>
<dbReference type="PANTHER" id="PTHR44169">
    <property type="entry name" value="NADPH-DEPENDENT 1-ACYLDIHYDROXYACETONE PHOSPHATE REDUCTASE"/>
    <property type="match status" value="1"/>
</dbReference>
<proteinExistence type="inferred from homology"/>
<feature type="domain" description="Ketoreductase" evidence="6">
    <location>
        <begin position="22"/>
        <end position="183"/>
    </location>
</feature>
<evidence type="ECO:0000313" key="7">
    <source>
        <dbReference type="EMBL" id="KAK8047781.1"/>
    </source>
</evidence>
<feature type="region of interest" description="Disordered" evidence="5">
    <location>
        <begin position="1"/>
        <end position="21"/>
    </location>
</feature>
<dbReference type="InterPro" id="IPR036291">
    <property type="entry name" value="NAD(P)-bd_dom_sf"/>
</dbReference>
<dbReference type="InterPro" id="IPR020904">
    <property type="entry name" value="Sc_DH/Rdtase_CS"/>
</dbReference>
<dbReference type="Proteomes" id="UP001446871">
    <property type="component" value="Unassembled WGS sequence"/>
</dbReference>
<dbReference type="Pfam" id="PF00106">
    <property type="entry name" value="adh_short"/>
    <property type="match status" value="1"/>
</dbReference>
<evidence type="ECO:0000256" key="4">
    <source>
        <dbReference type="RuleBase" id="RU000363"/>
    </source>
</evidence>
<protein>
    <submittedName>
        <fullName evidence="7">Short-chain dehydrogenase/reductase</fullName>
    </submittedName>
</protein>
<dbReference type="CDD" id="cd05374">
    <property type="entry name" value="17beta-HSD-like_SDR_c"/>
    <property type="match status" value="1"/>
</dbReference>
<reference evidence="7 8" key="1">
    <citation type="submission" date="2023-01" db="EMBL/GenBank/DDBJ databases">
        <title>Analysis of 21 Apiospora genomes using comparative genomics revels a genus with tremendous synthesis potential of carbohydrate active enzymes and secondary metabolites.</title>
        <authorList>
            <person name="Sorensen T."/>
        </authorList>
    </citation>
    <scope>NUCLEOTIDE SEQUENCE [LARGE SCALE GENOMIC DNA]</scope>
    <source>
        <strain evidence="7 8">CBS 83171</strain>
    </source>
</reference>
<dbReference type="PRINTS" id="PR00081">
    <property type="entry name" value="GDHRDH"/>
</dbReference>
<evidence type="ECO:0000256" key="5">
    <source>
        <dbReference type="SAM" id="MobiDB-lite"/>
    </source>
</evidence>